<organism evidence="5 6">
    <name type="scientific">Phytophthora oleae</name>
    <dbReference type="NCBI Taxonomy" id="2107226"/>
    <lineage>
        <taxon>Eukaryota</taxon>
        <taxon>Sar</taxon>
        <taxon>Stramenopiles</taxon>
        <taxon>Oomycota</taxon>
        <taxon>Peronosporomycetes</taxon>
        <taxon>Peronosporales</taxon>
        <taxon>Peronosporaceae</taxon>
        <taxon>Phytophthora</taxon>
    </lineage>
</organism>
<dbReference type="EMBL" id="JBIMZQ010000007">
    <property type="protein sequence ID" value="KAL3670320.1"/>
    <property type="molecule type" value="Genomic_DNA"/>
</dbReference>
<dbReference type="Pfam" id="PF20147">
    <property type="entry name" value="Crinkler"/>
    <property type="match status" value="1"/>
</dbReference>
<evidence type="ECO:0000256" key="2">
    <source>
        <dbReference type="ARBA" id="ARBA00004613"/>
    </source>
</evidence>
<evidence type="ECO:0000256" key="3">
    <source>
        <dbReference type="ARBA" id="ARBA00022525"/>
    </source>
</evidence>
<dbReference type="Proteomes" id="UP001632037">
    <property type="component" value="Unassembled WGS sequence"/>
</dbReference>
<evidence type="ECO:0000313" key="5">
    <source>
        <dbReference type="EMBL" id="KAL3670320.1"/>
    </source>
</evidence>
<gene>
    <name evidence="5" type="ORF">V7S43_004631</name>
</gene>
<dbReference type="GO" id="GO:0005576">
    <property type="term" value="C:extracellular region"/>
    <property type="evidence" value="ECO:0007669"/>
    <property type="project" value="UniProtKB-SubCell"/>
</dbReference>
<evidence type="ECO:0000259" key="4">
    <source>
        <dbReference type="Pfam" id="PF20147"/>
    </source>
</evidence>
<evidence type="ECO:0000313" key="6">
    <source>
        <dbReference type="Proteomes" id="UP001632037"/>
    </source>
</evidence>
<reference evidence="5 6" key="1">
    <citation type="submission" date="2024-09" db="EMBL/GenBank/DDBJ databases">
        <title>Genome sequencing and assembly of Phytophthora oleae, isolate VK10A, causative agent of rot of olive drupes.</title>
        <authorList>
            <person name="Conti Taguali S."/>
            <person name="Riolo M."/>
            <person name="La Spada F."/>
            <person name="Cacciola S.O."/>
            <person name="Dionisio G."/>
        </authorList>
    </citation>
    <scope>NUCLEOTIDE SEQUENCE [LARGE SCALE GENOMIC DNA]</scope>
    <source>
        <strain evidence="5 6">VK10A</strain>
    </source>
</reference>
<comment type="subcellular location">
    <subcellularLocation>
        <location evidence="1">Host cell</location>
    </subcellularLocation>
    <subcellularLocation>
        <location evidence="2">Secreted</location>
    </subcellularLocation>
</comment>
<evidence type="ECO:0000256" key="1">
    <source>
        <dbReference type="ARBA" id="ARBA00004340"/>
    </source>
</evidence>
<dbReference type="InterPro" id="IPR029071">
    <property type="entry name" value="Ubiquitin-like_domsf"/>
</dbReference>
<name>A0ABD3FTR7_9STRA</name>
<comment type="caution">
    <text evidence="5">The sequence shown here is derived from an EMBL/GenBank/DDBJ whole genome shotgun (WGS) entry which is preliminary data.</text>
</comment>
<keyword evidence="3" id="KW-0964">Secreted</keyword>
<dbReference type="GO" id="GO:0043657">
    <property type="term" value="C:host cell"/>
    <property type="evidence" value="ECO:0007669"/>
    <property type="project" value="UniProtKB-SubCell"/>
</dbReference>
<dbReference type="AlphaFoldDB" id="A0ABD3FTR7"/>
<feature type="domain" description="Crinkler effector protein N-terminal" evidence="4">
    <location>
        <begin position="2"/>
        <end position="71"/>
    </location>
</feature>
<proteinExistence type="predicted"/>
<accession>A0ABD3FTR7</accession>
<keyword evidence="6" id="KW-1185">Reference proteome</keyword>
<sequence length="77" mass="8784">MVTIFCAIPGPGSVFPVDIGTTQTVGHLKEKIKEEKPNVTRFDADMLKLYLAKDDGEWLNLNDDDSRRSREENFQIE</sequence>
<protein>
    <recommendedName>
        <fullName evidence="4">Crinkler effector protein N-terminal domain-containing protein</fullName>
    </recommendedName>
</protein>
<dbReference type="InterPro" id="IPR045379">
    <property type="entry name" value="Crinkler_N"/>
</dbReference>
<dbReference type="SUPFAM" id="SSF54236">
    <property type="entry name" value="Ubiquitin-like"/>
    <property type="match status" value="1"/>
</dbReference>